<dbReference type="SUPFAM" id="SSF116726">
    <property type="entry name" value="TrkA C-terminal domain-like"/>
    <property type="match status" value="1"/>
</dbReference>
<evidence type="ECO:0000256" key="1">
    <source>
        <dbReference type="SAM" id="Phobius"/>
    </source>
</evidence>
<dbReference type="Gene3D" id="3.30.70.1450">
    <property type="entry name" value="Regulator of K+ conductance, C-terminal domain"/>
    <property type="match status" value="1"/>
</dbReference>
<feature type="domain" description="RCK C-terminal" evidence="2">
    <location>
        <begin position="115"/>
        <end position="198"/>
    </location>
</feature>
<reference evidence="3 4" key="1">
    <citation type="submission" date="2018-10" db="EMBL/GenBank/DDBJ databases">
        <title>Genome Sequence of Cohnella sp.</title>
        <authorList>
            <person name="Srinivasan S."/>
            <person name="Kim M.K."/>
        </authorList>
    </citation>
    <scope>NUCLEOTIDE SEQUENCE [LARGE SCALE GENOMIC DNA]</scope>
    <source>
        <strain evidence="3 4">18JY8-7</strain>
    </source>
</reference>
<evidence type="ECO:0000313" key="4">
    <source>
        <dbReference type="Proteomes" id="UP000269097"/>
    </source>
</evidence>
<evidence type="ECO:0000313" key="3">
    <source>
        <dbReference type="EMBL" id="AYQ75734.1"/>
    </source>
</evidence>
<feature type="transmembrane region" description="Helical" evidence="1">
    <location>
        <begin position="41"/>
        <end position="64"/>
    </location>
</feature>
<name>A0A3G3K5K3_9BACL</name>
<dbReference type="AlphaFoldDB" id="A0A3G3K5K3"/>
<feature type="transmembrane region" description="Helical" evidence="1">
    <location>
        <begin position="70"/>
        <end position="89"/>
    </location>
</feature>
<keyword evidence="1" id="KW-1133">Transmembrane helix</keyword>
<keyword evidence="4" id="KW-1185">Reference proteome</keyword>
<protein>
    <submittedName>
        <fullName evidence="3">Potassium transporter TrkA</fullName>
    </submittedName>
</protein>
<accession>A0A3G3K5K3</accession>
<sequence length="214" mass="24156">MRSTGLDHDVSRFQVVSLMTSTGFTTKESELILGHPVRRRIGIFLILFGVFSFAVIISSISSILVPDFKVTHLAEISAGLALLLAIVRVPAVRRILAAKFDKPLEDTFEIEELPIEVVLLQNEGDWFVDIPVGERSGLVGQTIVERCEANSDINLLFIKRGTLQIRRERAATRLEAGDVLYLYGDREEIGRVFRQELQDRVRLRKHDLESKSLV</sequence>
<gene>
    <name evidence="3" type="ORF">EAV92_19295</name>
</gene>
<organism evidence="3 4">
    <name type="scientific">Cohnella candidum</name>
    <dbReference type="NCBI Taxonomy" id="2674991"/>
    <lineage>
        <taxon>Bacteria</taxon>
        <taxon>Bacillati</taxon>
        <taxon>Bacillota</taxon>
        <taxon>Bacilli</taxon>
        <taxon>Bacillales</taxon>
        <taxon>Paenibacillaceae</taxon>
        <taxon>Cohnella</taxon>
    </lineage>
</organism>
<evidence type="ECO:0000259" key="2">
    <source>
        <dbReference type="PROSITE" id="PS51202"/>
    </source>
</evidence>
<dbReference type="PROSITE" id="PS51202">
    <property type="entry name" value="RCK_C"/>
    <property type="match status" value="1"/>
</dbReference>
<keyword evidence="1" id="KW-0812">Transmembrane</keyword>
<dbReference type="GO" id="GO:0008324">
    <property type="term" value="F:monoatomic cation transmembrane transporter activity"/>
    <property type="evidence" value="ECO:0007669"/>
    <property type="project" value="InterPro"/>
</dbReference>
<dbReference type="GO" id="GO:0006813">
    <property type="term" value="P:potassium ion transport"/>
    <property type="evidence" value="ECO:0007669"/>
    <property type="project" value="InterPro"/>
</dbReference>
<dbReference type="Proteomes" id="UP000269097">
    <property type="component" value="Chromosome"/>
</dbReference>
<dbReference type="Pfam" id="PF02080">
    <property type="entry name" value="TrkA_C"/>
    <property type="match status" value="1"/>
</dbReference>
<dbReference type="KEGG" id="coh:EAV92_19295"/>
<proteinExistence type="predicted"/>
<dbReference type="EMBL" id="CP033433">
    <property type="protein sequence ID" value="AYQ75734.1"/>
    <property type="molecule type" value="Genomic_DNA"/>
</dbReference>
<keyword evidence="1" id="KW-0472">Membrane</keyword>
<dbReference type="InterPro" id="IPR036721">
    <property type="entry name" value="RCK_C_sf"/>
</dbReference>
<dbReference type="InterPro" id="IPR006037">
    <property type="entry name" value="RCK_C"/>
</dbReference>